<evidence type="ECO:0000256" key="5">
    <source>
        <dbReference type="ARBA" id="ARBA00022692"/>
    </source>
</evidence>
<dbReference type="Gene3D" id="1.10.3720.10">
    <property type="entry name" value="MetI-like"/>
    <property type="match status" value="1"/>
</dbReference>
<dbReference type="NCBIfam" id="TIGR01726">
    <property type="entry name" value="HEQRo_perm_3TM"/>
    <property type="match status" value="1"/>
</dbReference>
<accession>A0A3D9DUK0</accession>
<dbReference type="InterPro" id="IPR010065">
    <property type="entry name" value="AA_ABC_transptr_permease_3TM"/>
</dbReference>
<evidence type="ECO:0000313" key="11">
    <source>
        <dbReference type="EMBL" id="REC94361.1"/>
    </source>
</evidence>
<dbReference type="Proteomes" id="UP000256334">
    <property type="component" value="Unassembled WGS sequence"/>
</dbReference>
<dbReference type="RefSeq" id="WP_115854942.1">
    <property type="nucleotide sequence ID" value="NZ_QRDJ01000008.1"/>
</dbReference>
<evidence type="ECO:0000256" key="8">
    <source>
        <dbReference type="ARBA" id="ARBA00023136"/>
    </source>
</evidence>
<gene>
    <name evidence="11" type="ORF">C8D72_2732</name>
</gene>
<feature type="transmembrane region" description="Helical" evidence="9">
    <location>
        <begin position="70"/>
        <end position="88"/>
    </location>
</feature>
<evidence type="ECO:0000259" key="10">
    <source>
        <dbReference type="PROSITE" id="PS50928"/>
    </source>
</evidence>
<feature type="transmembrane region" description="Helical" evidence="9">
    <location>
        <begin position="194"/>
        <end position="215"/>
    </location>
</feature>
<evidence type="ECO:0000256" key="9">
    <source>
        <dbReference type="RuleBase" id="RU363032"/>
    </source>
</evidence>
<proteinExistence type="inferred from homology"/>
<reference evidence="11 12" key="1">
    <citation type="submission" date="2018-07" db="EMBL/GenBank/DDBJ databases">
        <title>Genomic Encyclopedia of Type Strains, Phase IV (KMG-IV): sequencing the most valuable type-strain genomes for metagenomic binning, comparative biology and taxonomic classification.</title>
        <authorList>
            <person name="Goeker M."/>
        </authorList>
    </citation>
    <scope>NUCLEOTIDE SEQUENCE [LARGE SCALE GENOMIC DNA]</scope>
    <source>
        <strain evidence="11 12">DSM 14324</strain>
    </source>
</reference>
<evidence type="ECO:0000313" key="12">
    <source>
        <dbReference type="Proteomes" id="UP000256334"/>
    </source>
</evidence>
<evidence type="ECO:0000256" key="4">
    <source>
        <dbReference type="ARBA" id="ARBA00022475"/>
    </source>
</evidence>
<sequence>MDQVLDLYFDFDTMQRFFPMLWEGFVLTLQMTLLVVSIGIGTGLLLALLRAFGVRLINWPMQFLVDFLRAVPPLVVIMCAYFALPYAGLSLSPFVATVASLALILAAFAEEIFWSGITSVNRGQWEAGRATGLNFFQTLVHIVLPQGVRLAVPLLTNRTIEISKSTSLGSAISVSEILNQATNAQSIVANPSPLTLAALMYVVLFVPLVAMSRWVERHYRWQH</sequence>
<organism evidence="11 12">
    <name type="scientific">Kushneria indalinina DSM 14324</name>
    <dbReference type="NCBI Taxonomy" id="1122140"/>
    <lineage>
        <taxon>Bacteria</taxon>
        <taxon>Pseudomonadati</taxon>
        <taxon>Pseudomonadota</taxon>
        <taxon>Gammaproteobacteria</taxon>
        <taxon>Oceanospirillales</taxon>
        <taxon>Halomonadaceae</taxon>
        <taxon>Kushneria</taxon>
    </lineage>
</organism>
<dbReference type="PANTHER" id="PTHR30614">
    <property type="entry name" value="MEMBRANE COMPONENT OF AMINO ACID ABC TRANSPORTER"/>
    <property type="match status" value="1"/>
</dbReference>
<dbReference type="EMBL" id="QRDJ01000008">
    <property type="protein sequence ID" value="REC94361.1"/>
    <property type="molecule type" value="Genomic_DNA"/>
</dbReference>
<keyword evidence="8 9" id="KW-0472">Membrane</keyword>
<dbReference type="SUPFAM" id="SSF161098">
    <property type="entry name" value="MetI-like"/>
    <property type="match status" value="1"/>
</dbReference>
<feature type="domain" description="ABC transmembrane type-1" evidence="10">
    <location>
        <begin position="25"/>
        <end position="212"/>
    </location>
</feature>
<keyword evidence="7 9" id="KW-1133">Transmembrane helix</keyword>
<evidence type="ECO:0000256" key="1">
    <source>
        <dbReference type="ARBA" id="ARBA00004429"/>
    </source>
</evidence>
<dbReference type="InterPro" id="IPR000515">
    <property type="entry name" value="MetI-like"/>
</dbReference>
<dbReference type="PANTHER" id="PTHR30614:SF1">
    <property type="entry name" value="GLUTAMATE_ASPARTATE IMPORT PERMEASE PROTEIN GLTK"/>
    <property type="match status" value="1"/>
</dbReference>
<feature type="transmembrane region" description="Helical" evidence="9">
    <location>
        <begin position="94"/>
        <end position="114"/>
    </location>
</feature>
<keyword evidence="5 9" id="KW-0812">Transmembrane</keyword>
<dbReference type="InterPro" id="IPR043429">
    <property type="entry name" value="ArtM/GltK/GlnP/TcyL/YhdX-like"/>
</dbReference>
<keyword evidence="4" id="KW-1003">Cell membrane</keyword>
<comment type="similarity">
    <text evidence="2">Belongs to the binding-protein-dependent transport system permease family. HisMQ subfamily.</text>
</comment>
<dbReference type="InterPro" id="IPR035906">
    <property type="entry name" value="MetI-like_sf"/>
</dbReference>
<evidence type="ECO:0000256" key="3">
    <source>
        <dbReference type="ARBA" id="ARBA00022448"/>
    </source>
</evidence>
<dbReference type="CDD" id="cd06261">
    <property type="entry name" value="TM_PBP2"/>
    <property type="match status" value="1"/>
</dbReference>
<dbReference type="GO" id="GO:0022857">
    <property type="term" value="F:transmembrane transporter activity"/>
    <property type="evidence" value="ECO:0007669"/>
    <property type="project" value="InterPro"/>
</dbReference>
<evidence type="ECO:0000256" key="6">
    <source>
        <dbReference type="ARBA" id="ARBA00022970"/>
    </source>
</evidence>
<dbReference type="GO" id="GO:0006865">
    <property type="term" value="P:amino acid transport"/>
    <property type="evidence" value="ECO:0007669"/>
    <property type="project" value="UniProtKB-KW"/>
</dbReference>
<protein>
    <submittedName>
        <fullName evidence="11">Amino acid ABC transporter membrane protein 1 (PAAT family)</fullName>
    </submittedName>
</protein>
<dbReference type="AlphaFoldDB" id="A0A3D9DUK0"/>
<evidence type="ECO:0000256" key="7">
    <source>
        <dbReference type="ARBA" id="ARBA00022989"/>
    </source>
</evidence>
<dbReference type="Pfam" id="PF00528">
    <property type="entry name" value="BPD_transp_1"/>
    <property type="match status" value="1"/>
</dbReference>
<feature type="transmembrane region" description="Helical" evidence="9">
    <location>
        <begin position="20"/>
        <end position="49"/>
    </location>
</feature>
<dbReference type="GO" id="GO:0043190">
    <property type="term" value="C:ATP-binding cassette (ABC) transporter complex"/>
    <property type="evidence" value="ECO:0007669"/>
    <property type="project" value="InterPro"/>
</dbReference>
<keyword evidence="3 9" id="KW-0813">Transport</keyword>
<keyword evidence="6" id="KW-0029">Amino-acid transport</keyword>
<evidence type="ECO:0000256" key="2">
    <source>
        <dbReference type="ARBA" id="ARBA00010072"/>
    </source>
</evidence>
<name>A0A3D9DUK0_9GAMM</name>
<comment type="subcellular location">
    <subcellularLocation>
        <location evidence="1">Cell inner membrane</location>
        <topology evidence="1">Multi-pass membrane protein</topology>
    </subcellularLocation>
    <subcellularLocation>
        <location evidence="9">Cell membrane</location>
        <topology evidence="9">Multi-pass membrane protein</topology>
    </subcellularLocation>
</comment>
<comment type="caution">
    <text evidence="11">The sequence shown here is derived from an EMBL/GenBank/DDBJ whole genome shotgun (WGS) entry which is preliminary data.</text>
</comment>
<keyword evidence="12" id="KW-1185">Reference proteome</keyword>
<dbReference type="PROSITE" id="PS50928">
    <property type="entry name" value="ABC_TM1"/>
    <property type="match status" value="1"/>
</dbReference>
<dbReference type="OrthoDB" id="7255919at2"/>